<keyword evidence="1" id="KW-0805">Transcription regulation</keyword>
<dbReference type="InterPro" id="IPR036286">
    <property type="entry name" value="LexA/Signal_pep-like_sf"/>
</dbReference>
<evidence type="ECO:0000259" key="4">
    <source>
        <dbReference type="Pfam" id="PF00717"/>
    </source>
</evidence>
<dbReference type="SUPFAM" id="SSF51306">
    <property type="entry name" value="LexA/Signal peptidase"/>
    <property type="match status" value="1"/>
</dbReference>
<name>A0ABU9PXT0_9BURK</name>
<accession>A0ABU9PXT0</accession>
<comment type="caution">
    <text evidence="5">The sequence shown here is derived from an EMBL/GenBank/DDBJ whole genome shotgun (WGS) entry which is preliminary data.</text>
</comment>
<dbReference type="EMBL" id="JBANDC010000010">
    <property type="protein sequence ID" value="MEM4988813.1"/>
    <property type="molecule type" value="Genomic_DNA"/>
</dbReference>
<dbReference type="RefSeq" id="WP_342830139.1">
    <property type="nucleotide sequence ID" value="NZ_JBANDC010000010.1"/>
</dbReference>
<evidence type="ECO:0000256" key="1">
    <source>
        <dbReference type="ARBA" id="ARBA00023015"/>
    </source>
</evidence>
<dbReference type="Pfam" id="PF00717">
    <property type="entry name" value="Peptidase_S24"/>
    <property type="match status" value="1"/>
</dbReference>
<dbReference type="InterPro" id="IPR039418">
    <property type="entry name" value="LexA-like"/>
</dbReference>
<keyword evidence="6" id="KW-1185">Reference proteome</keyword>
<sequence>MFKFEANSLCNNSLFKSGTITRMHETSKRLYEAAAALRDVRDPSSVARLIGASPQTLKNWESRGVSNQGMFDAERVIGCRAAWIRTGEGPMTADESTTVDENITQYLPKDYRRVVEYDPENDNYIEIKKVKLKLSAGITGFAIEPEGDQGRPIVFRKEWFRKNGYIPEKLIALGVKGESMEPTMSDGDTVVVNTGDIALKDGETYAINYDGEDIIKRLVKDYGRWFLVSDNPDQKRYHRQECTGATCIVVGRVIVLQRENF</sequence>
<dbReference type="PANTHER" id="PTHR40661">
    <property type="match status" value="1"/>
</dbReference>
<keyword evidence="3" id="KW-0804">Transcription</keyword>
<keyword evidence="2" id="KW-0238">DNA-binding</keyword>
<proteinExistence type="predicted"/>
<evidence type="ECO:0000256" key="2">
    <source>
        <dbReference type="ARBA" id="ARBA00023125"/>
    </source>
</evidence>
<gene>
    <name evidence="5" type="ORF">V8G57_15575</name>
</gene>
<dbReference type="InterPro" id="IPR015927">
    <property type="entry name" value="Peptidase_S24_S26A/B/C"/>
</dbReference>
<dbReference type="Gene3D" id="2.10.109.10">
    <property type="entry name" value="Umud Fragment, subunit A"/>
    <property type="match status" value="1"/>
</dbReference>
<organism evidence="5 6">
    <name type="scientific">Collimonas rhizosphaerae</name>
    <dbReference type="NCBI Taxonomy" id="3126357"/>
    <lineage>
        <taxon>Bacteria</taxon>
        <taxon>Pseudomonadati</taxon>
        <taxon>Pseudomonadota</taxon>
        <taxon>Betaproteobacteria</taxon>
        <taxon>Burkholderiales</taxon>
        <taxon>Oxalobacteraceae</taxon>
        <taxon>Collimonas</taxon>
    </lineage>
</organism>
<evidence type="ECO:0000313" key="5">
    <source>
        <dbReference type="EMBL" id="MEM4988813.1"/>
    </source>
</evidence>
<evidence type="ECO:0000313" key="6">
    <source>
        <dbReference type="Proteomes" id="UP001495910"/>
    </source>
</evidence>
<protein>
    <submittedName>
        <fullName evidence="5">S24 family peptidase</fullName>
    </submittedName>
</protein>
<dbReference type="PANTHER" id="PTHR40661:SF3">
    <property type="entry name" value="FELS-1 PROPHAGE TRANSCRIPTIONAL REGULATOR"/>
    <property type="match status" value="1"/>
</dbReference>
<dbReference type="Proteomes" id="UP001495910">
    <property type="component" value="Unassembled WGS sequence"/>
</dbReference>
<evidence type="ECO:0000256" key="3">
    <source>
        <dbReference type="ARBA" id="ARBA00023163"/>
    </source>
</evidence>
<reference evidence="5 6" key="1">
    <citation type="submission" date="2024-02" db="EMBL/GenBank/DDBJ databases">
        <title>Draft genome sequence of Collimonas sp. strain H4R21, an effective mineral-weathering bacterial strain isolated from the beech rhizosphere.</title>
        <authorList>
            <person name="Morin E."/>
            <person name="Uroz S."/>
            <person name="Leveau J.H.J."/>
            <person name="Kumar R."/>
            <person name="Rey M.W."/>
            <person name="Pham J."/>
        </authorList>
    </citation>
    <scope>NUCLEOTIDE SEQUENCE [LARGE SCALE GENOMIC DNA]</scope>
    <source>
        <strain evidence="5 6">H4R21</strain>
    </source>
</reference>
<dbReference type="CDD" id="cd06529">
    <property type="entry name" value="S24_LexA-like"/>
    <property type="match status" value="1"/>
</dbReference>
<feature type="domain" description="Peptidase S24/S26A/S26B/S26C" evidence="4">
    <location>
        <begin position="133"/>
        <end position="254"/>
    </location>
</feature>